<keyword evidence="3" id="KW-1185">Reference proteome</keyword>
<accession>A0AAD7G2V4</accession>
<comment type="caution">
    <text evidence="2">The sequence shown here is derived from an EMBL/GenBank/DDBJ whole genome shotgun (WGS) entry which is preliminary data.</text>
</comment>
<organism evidence="2 3">
    <name type="scientific">Mycena rosella</name>
    <name type="common">Pink bonnet</name>
    <name type="synonym">Agaricus rosellus</name>
    <dbReference type="NCBI Taxonomy" id="1033263"/>
    <lineage>
        <taxon>Eukaryota</taxon>
        <taxon>Fungi</taxon>
        <taxon>Dikarya</taxon>
        <taxon>Basidiomycota</taxon>
        <taxon>Agaricomycotina</taxon>
        <taxon>Agaricomycetes</taxon>
        <taxon>Agaricomycetidae</taxon>
        <taxon>Agaricales</taxon>
        <taxon>Marasmiineae</taxon>
        <taxon>Mycenaceae</taxon>
        <taxon>Mycena</taxon>
    </lineage>
</organism>
<proteinExistence type="predicted"/>
<name>A0AAD7G2V4_MYCRO</name>
<dbReference type="EMBL" id="JARKIE010000334">
    <property type="protein sequence ID" value="KAJ7653465.1"/>
    <property type="molecule type" value="Genomic_DNA"/>
</dbReference>
<evidence type="ECO:0000313" key="2">
    <source>
        <dbReference type="EMBL" id="KAJ7653465.1"/>
    </source>
</evidence>
<sequence>KLGFLENEDGTPFDAEDVAEVRQHAREVSETLLLEGLAPATWSRASSTATNRFRHEMLTLCPRLSLCANNWKVDAVATEVYSQWSRRRKEDIAASKLKPKKRKLDPEDSENDELSSKRQKQDSTSEAKEKRKKKKKKSSAALTTRMFSFFYRYLCFLHATGFFHDGLLSESNLYDSL</sequence>
<protein>
    <submittedName>
        <fullName evidence="2">Uncharacterized protein</fullName>
    </submittedName>
</protein>
<dbReference type="AlphaFoldDB" id="A0AAD7G2V4"/>
<dbReference type="Proteomes" id="UP001221757">
    <property type="component" value="Unassembled WGS sequence"/>
</dbReference>
<feature type="non-terminal residue" evidence="2">
    <location>
        <position position="1"/>
    </location>
</feature>
<evidence type="ECO:0000256" key="1">
    <source>
        <dbReference type="SAM" id="MobiDB-lite"/>
    </source>
</evidence>
<gene>
    <name evidence="2" type="ORF">B0H17DRAFT_957400</name>
</gene>
<feature type="compositionally biased region" description="Basic and acidic residues" evidence="1">
    <location>
        <begin position="114"/>
        <end position="129"/>
    </location>
</feature>
<evidence type="ECO:0000313" key="3">
    <source>
        <dbReference type="Proteomes" id="UP001221757"/>
    </source>
</evidence>
<feature type="region of interest" description="Disordered" evidence="1">
    <location>
        <begin position="95"/>
        <end position="137"/>
    </location>
</feature>
<reference evidence="2" key="1">
    <citation type="submission" date="2023-03" db="EMBL/GenBank/DDBJ databases">
        <title>Massive genome expansion in bonnet fungi (Mycena s.s.) driven by repeated elements and novel gene families across ecological guilds.</title>
        <authorList>
            <consortium name="Lawrence Berkeley National Laboratory"/>
            <person name="Harder C.B."/>
            <person name="Miyauchi S."/>
            <person name="Viragh M."/>
            <person name="Kuo A."/>
            <person name="Thoen E."/>
            <person name="Andreopoulos B."/>
            <person name="Lu D."/>
            <person name="Skrede I."/>
            <person name="Drula E."/>
            <person name="Henrissat B."/>
            <person name="Morin E."/>
            <person name="Kohler A."/>
            <person name="Barry K."/>
            <person name="LaButti K."/>
            <person name="Morin E."/>
            <person name="Salamov A."/>
            <person name="Lipzen A."/>
            <person name="Mereny Z."/>
            <person name="Hegedus B."/>
            <person name="Baldrian P."/>
            <person name="Stursova M."/>
            <person name="Weitz H."/>
            <person name="Taylor A."/>
            <person name="Grigoriev I.V."/>
            <person name="Nagy L.G."/>
            <person name="Martin F."/>
            <person name="Kauserud H."/>
        </authorList>
    </citation>
    <scope>NUCLEOTIDE SEQUENCE</scope>
    <source>
        <strain evidence="2">CBHHK067</strain>
    </source>
</reference>